<dbReference type="GO" id="GO:0042371">
    <property type="term" value="P:vitamin K biosynthetic process"/>
    <property type="evidence" value="ECO:0007669"/>
    <property type="project" value="TreeGrafter"/>
</dbReference>
<feature type="transmembrane region" description="Helical" evidence="9">
    <location>
        <begin position="47"/>
        <end position="65"/>
    </location>
</feature>
<evidence type="ECO:0000256" key="6">
    <source>
        <dbReference type="ARBA" id="ARBA00022692"/>
    </source>
</evidence>
<evidence type="ECO:0000256" key="5">
    <source>
        <dbReference type="ARBA" id="ARBA00022679"/>
    </source>
</evidence>
<evidence type="ECO:0000256" key="8">
    <source>
        <dbReference type="ARBA" id="ARBA00023136"/>
    </source>
</evidence>
<dbReference type="InterPro" id="IPR044878">
    <property type="entry name" value="UbiA_sf"/>
</dbReference>
<feature type="transmembrane region" description="Helical" evidence="9">
    <location>
        <begin position="177"/>
        <end position="196"/>
    </location>
</feature>
<feature type="transmembrane region" description="Helical" evidence="9">
    <location>
        <begin position="101"/>
        <end position="120"/>
    </location>
</feature>
<dbReference type="Gene3D" id="1.10.357.140">
    <property type="entry name" value="UbiA prenyltransferase"/>
    <property type="match status" value="1"/>
</dbReference>
<feature type="transmembrane region" description="Helical" evidence="9">
    <location>
        <begin position="243"/>
        <end position="261"/>
    </location>
</feature>
<dbReference type="GO" id="GO:0004659">
    <property type="term" value="F:prenyltransferase activity"/>
    <property type="evidence" value="ECO:0007669"/>
    <property type="project" value="InterPro"/>
</dbReference>
<dbReference type="PANTHER" id="PTHR13929:SF0">
    <property type="entry name" value="UBIA PRENYLTRANSFERASE DOMAIN-CONTAINING PROTEIN 1"/>
    <property type="match status" value="1"/>
</dbReference>
<evidence type="ECO:0000256" key="1">
    <source>
        <dbReference type="ARBA" id="ARBA00004141"/>
    </source>
</evidence>
<evidence type="ECO:0000313" key="10">
    <source>
        <dbReference type="EMBL" id="NIR76631.1"/>
    </source>
</evidence>
<keyword evidence="5" id="KW-0808">Transferase</keyword>
<keyword evidence="4" id="KW-1003">Cell membrane</keyword>
<dbReference type="InterPro" id="IPR000537">
    <property type="entry name" value="UbiA_prenyltransferase"/>
</dbReference>
<comment type="caution">
    <text evidence="10">The sequence shown here is derived from an EMBL/GenBank/DDBJ whole genome shotgun (WGS) entry which is preliminary data.</text>
</comment>
<dbReference type="Proteomes" id="UP000702544">
    <property type="component" value="Unassembled WGS sequence"/>
</dbReference>
<evidence type="ECO:0000256" key="4">
    <source>
        <dbReference type="ARBA" id="ARBA00022475"/>
    </source>
</evidence>
<reference evidence="10 11" key="1">
    <citation type="submission" date="2020-01" db="EMBL/GenBank/DDBJ databases">
        <title>Genomes assembled from Gulf of Kutch pelagic sediment metagenomes.</title>
        <authorList>
            <person name="Chandrashekar M."/>
            <person name="Mahajan M.S."/>
            <person name="Dave K.J."/>
            <person name="Vatsa P."/>
            <person name="Nathani N.M."/>
        </authorList>
    </citation>
    <scope>NUCLEOTIDE SEQUENCE [LARGE SCALE GENOMIC DNA]</scope>
    <source>
        <strain evidence="10">KS3-K002</strain>
    </source>
</reference>
<comment type="subcellular location">
    <subcellularLocation>
        <location evidence="1">Membrane</location>
        <topology evidence="1">Multi-pass membrane protein</topology>
    </subcellularLocation>
</comment>
<dbReference type="Pfam" id="PF01040">
    <property type="entry name" value="UbiA"/>
    <property type="match status" value="1"/>
</dbReference>
<keyword evidence="8 9" id="KW-0472">Membrane</keyword>
<proteinExistence type="predicted"/>
<evidence type="ECO:0000256" key="9">
    <source>
        <dbReference type="SAM" id="Phobius"/>
    </source>
</evidence>
<dbReference type="EMBL" id="JAACAK010000137">
    <property type="protein sequence ID" value="NIR76631.1"/>
    <property type="molecule type" value="Genomic_DNA"/>
</dbReference>
<dbReference type="GO" id="GO:0009234">
    <property type="term" value="P:menaquinone biosynthetic process"/>
    <property type="evidence" value="ECO:0007669"/>
    <property type="project" value="UniProtKB-KW"/>
</dbReference>
<keyword evidence="7 9" id="KW-1133">Transmembrane helix</keyword>
<evidence type="ECO:0000256" key="2">
    <source>
        <dbReference type="ARBA" id="ARBA00004863"/>
    </source>
</evidence>
<accession>A0AAE4ZD43</accession>
<evidence type="ECO:0000256" key="3">
    <source>
        <dbReference type="ARBA" id="ARBA00022428"/>
    </source>
</evidence>
<keyword evidence="3" id="KW-0474">Menaquinone biosynthesis</keyword>
<gene>
    <name evidence="10" type="ORF">GWO12_16240</name>
</gene>
<organism evidence="10 11">
    <name type="scientific">Candidatus Kutchimonas denitrificans</name>
    <dbReference type="NCBI Taxonomy" id="3056748"/>
    <lineage>
        <taxon>Bacteria</taxon>
        <taxon>Pseudomonadati</taxon>
        <taxon>Gemmatimonadota</taxon>
        <taxon>Gemmatimonadia</taxon>
        <taxon>Candidatus Palauibacterales</taxon>
        <taxon>Candidatus Palauibacteraceae</taxon>
        <taxon>Candidatus Kutchimonas</taxon>
    </lineage>
</organism>
<keyword evidence="6 9" id="KW-0812">Transmembrane</keyword>
<protein>
    <submittedName>
        <fullName evidence="10">Prenyltransferase</fullName>
    </submittedName>
</protein>
<dbReference type="GO" id="GO:0016020">
    <property type="term" value="C:membrane"/>
    <property type="evidence" value="ECO:0007669"/>
    <property type="project" value="UniProtKB-SubCell"/>
</dbReference>
<feature type="transmembrane region" description="Helical" evidence="9">
    <location>
        <begin position="153"/>
        <end position="171"/>
    </location>
</feature>
<comment type="pathway">
    <text evidence="2">Quinol/quinone metabolism; menaquinone biosynthesis.</text>
</comment>
<dbReference type="AlphaFoldDB" id="A0AAE4ZD43"/>
<evidence type="ECO:0000313" key="11">
    <source>
        <dbReference type="Proteomes" id="UP000702544"/>
    </source>
</evidence>
<dbReference type="CDD" id="cd13962">
    <property type="entry name" value="PT_UbiA_UBIAD1"/>
    <property type="match status" value="1"/>
</dbReference>
<name>A0AAE4ZD43_9BACT</name>
<sequence>MSSAVPRSIGIAPFAGVARAPFLLLPVTLVAAGTGAAAVAGQVNWPFAGLALLGMLGVHIAVNALNEASDFKRGIDLETERTPFSGGSGTLPEGRLGYRQAVTTGLVGGAIGIIIGMYFLTVVGWALVPILALGAIAVFAYTDVLARIYVGELFAGLGLGALPVIGTTLVQTGRYEAVAVAASLPAFFMTFNLLLLNEFPDVAPDLKGGRRNLIRLLGRPGAARLYALFAGLVPLSIVAAVVAGYLPLLGVVAVVPSLIFLPRPVGWALRSPQEPLPVPALGANVAWNLSTNTLLAVALGVAASL</sequence>
<evidence type="ECO:0000256" key="7">
    <source>
        <dbReference type="ARBA" id="ARBA00022989"/>
    </source>
</evidence>
<dbReference type="InterPro" id="IPR026046">
    <property type="entry name" value="UBIAD1"/>
</dbReference>
<dbReference type="PANTHER" id="PTHR13929">
    <property type="entry name" value="1,4-DIHYDROXY-2-NAPHTHOATE OCTAPRENYLTRANSFERASE"/>
    <property type="match status" value="1"/>
</dbReference>